<sequence>MELALYSWFADRHPWLGTALAMAVAALAALIAHRVLALVLQRITRRRPLLAAMVRYTYTPGRWVLLGLALNVVLAGAPDELPGMEGLREALRLALIAVMTWLVARACTGLGEGIIAMHPADVADNLGARRIHTQTRVLVRCVNLAVVLVGLSAMLMTFPAVRQIGASLMASAGLMGLVAGFAARPVLGNLIAGLQIALTQPIRLDDVLIVQGEWGRVEEITGAYVVVRIWDERRLIVPLQWFIENPFQNWTRQSAQIIGTVFLWADYRLPLAPLRAELERLVQDAPEWDKRVCVLQVTEAGERSMQLRALVSAPDSGLAWDLRCKVREGLLNFIQRNHPECLPRLRAELGTQPSEPGGRPDRAAQDLTSPTP</sequence>
<dbReference type="InterPro" id="IPR006685">
    <property type="entry name" value="MscS_channel_2nd"/>
</dbReference>
<evidence type="ECO:0000256" key="4">
    <source>
        <dbReference type="ARBA" id="ARBA00023136"/>
    </source>
</evidence>
<dbReference type="InterPro" id="IPR023408">
    <property type="entry name" value="MscS_beta-dom_sf"/>
</dbReference>
<dbReference type="Proteomes" id="UP000217005">
    <property type="component" value="Unassembled WGS sequence"/>
</dbReference>
<gene>
    <name evidence="8" type="ORF">CEG14_10980</name>
</gene>
<proteinExistence type="predicted"/>
<dbReference type="GO" id="GO:0008381">
    <property type="term" value="F:mechanosensitive monoatomic ion channel activity"/>
    <property type="evidence" value="ECO:0007669"/>
    <property type="project" value="UniProtKB-ARBA"/>
</dbReference>
<keyword evidence="3 6" id="KW-1133">Transmembrane helix</keyword>
<evidence type="ECO:0000256" key="3">
    <source>
        <dbReference type="ARBA" id="ARBA00022989"/>
    </source>
</evidence>
<evidence type="ECO:0000256" key="6">
    <source>
        <dbReference type="SAM" id="Phobius"/>
    </source>
</evidence>
<dbReference type="Gene3D" id="1.10.287.1260">
    <property type="match status" value="1"/>
</dbReference>
<dbReference type="SUPFAM" id="SSF50182">
    <property type="entry name" value="Sm-like ribonucleoproteins"/>
    <property type="match status" value="1"/>
</dbReference>
<keyword evidence="4 6" id="KW-0472">Membrane</keyword>
<comment type="caution">
    <text evidence="8">The sequence shown here is derived from an EMBL/GenBank/DDBJ whole genome shotgun (WGS) entry which is preliminary data.</text>
</comment>
<feature type="region of interest" description="Disordered" evidence="5">
    <location>
        <begin position="349"/>
        <end position="372"/>
    </location>
</feature>
<reference evidence="8 9" key="1">
    <citation type="submission" date="2017-05" db="EMBL/GenBank/DDBJ databases">
        <title>Complete and WGS of Bordetella genogroups.</title>
        <authorList>
            <person name="Spilker T."/>
            <person name="LiPuma J."/>
        </authorList>
    </citation>
    <scope>NUCLEOTIDE SEQUENCE [LARGE SCALE GENOMIC DNA]</scope>
    <source>
        <strain evidence="8 9">AU17610</strain>
    </source>
</reference>
<protein>
    <submittedName>
        <fullName evidence="8">Mechanosensitive ion channel protein MscS</fullName>
    </submittedName>
</protein>
<dbReference type="RefSeq" id="WP_094826396.1">
    <property type="nucleotide sequence ID" value="NZ_NEVL01000003.1"/>
</dbReference>
<organism evidence="8 9">
    <name type="scientific">Bordetella genomosp. 1</name>
    <dbReference type="NCBI Taxonomy" id="1395607"/>
    <lineage>
        <taxon>Bacteria</taxon>
        <taxon>Pseudomonadati</taxon>
        <taxon>Pseudomonadota</taxon>
        <taxon>Betaproteobacteria</taxon>
        <taxon>Burkholderiales</taxon>
        <taxon>Alcaligenaceae</taxon>
        <taxon>Bordetella</taxon>
    </lineage>
</organism>
<dbReference type="Gene3D" id="2.30.30.60">
    <property type="match status" value="1"/>
</dbReference>
<evidence type="ECO:0000256" key="1">
    <source>
        <dbReference type="ARBA" id="ARBA00004370"/>
    </source>
</evidence>
<evidence type="ECO:0000256" key="2">
    <source>
        <dbReference type="ARBA" id="ARBA00022692"/>
    </source>
</evidence>
<dbReference type="PANTHER" id="PTHR30566">
    <property type="entry name" value="YNAI-RELATED MECHANOSENSITIVE ION CHANNEL"/>
    <property type="match status" value="1"/>
</dbReference>
<dbReference type="GO" id="GO:0016020">
    <property type="term" value="C:membrane"/>
    <property type="evidence" value="ECO:0007669"/>
    <property type="project" value="UniProtKB-SubCell"/>
</dbReference>
<evidence type="ECO:0000256" key="5">
    <source>
        <dbReference type="SAM" id="MobiDB-lite"/>
    </source>
</evidence>
<keyword evidence="2 6" id="KW-0812">Transmembrane</keyword>
<evidence type="ECO:0000259" key="7">
    <source>
        <dbReference type="Pfam" id="PF00924"/>
    </source>
</evidence>
<evidence type="ECO:0000313" key="8">
    <source>
        <dbReference type="EMBL" id="OZI35587.1"/>
    </source>
</evidence>
<accession>A0A261SF06</accession>
<dbReference type="OrthoDB" id="9792218at2"/>
<feature type="transmembrane region" description="Helical" evidence="6">
    <location>
        <begin position="164"/>
        <end position="183"/>
    </location>
</feature>
<dbReference type="EMBL" id="NEVL01000003">
    <property type="protein sequence ID" value="OZI35587.1"/>
    <property type="molecule type" value="Genomic_DNA"/>
</dbReference>
<dbReference type="Pfam" id="PF00924">
    <property type="entry name" value="MS_channel_2nd"/>
    <property type="match status" value="1"/>
</dbReference>
<feature type="domain" description="Mechanosensitive ion channel MscS" evidence="7">
    <location>
        <begin position="186"/>
        <end position="252"/>
    </location>
</feature>
<dbReference type="PANTHER" id="PTHR30566:SF25">
    <property type="entry name" value="INNER MEMBRANE PROTEIN"/>
    <property type="match status" value="1"/>
</dbReference>
<dbReference type="InterPro" id="IPR010920">
    <property type="entry name" value="LSM_dom_sf"/>
</dbReference>
<evidence type="ECO:0000313" key="9">
    <source>
        <dbReference type="Proteomes" id="UP000217005"/>
    </source>
</evidence>
<dbReference type="AlphaFoldDB" id="A0A261SF06"/>
<feature type="transmembrane region" description="Helical" evidence="6">
    <location>
        <begin position="61"/>
        <end position="78"/>
    </location>
</feature>
<feature type="transmembrane region" description="Helical" evidence="6">
    <location>
        <begin position="137"/>
        <end position="158"/>
    </location>
</feature>
<name>A0A261SF06_9BORD</name>
<comment type="subcellular location">
    <subcellularLocation>
        <location evidence="1">Membrane</location>
    </subcellularLocation>
</comment>
<feature type="transmembrane region" description="Helical" evidence="6">
    <location>
        <begin position="15"/>
        <end position="40"/>
    </location>
</feature>
<feature type="transmembrane region" description="Helical" evidence="6">
    <location>
        <begin position="90"/>
        <end position="116"/>
    </location>
</feature>